<sequence length="328" mass="38534">MNFFDYNNSFLGTEKLFVVQHTFFYVLSRFKTNQILPAITVFLVYFLGFYILSDYFKKIDTKKNVEFFCYLFFLIVVPFALVANNIRNILAVALIAVALYKDMFAKGNKLIIGLIYLIACLMHIGVVPFVLIRLFIIIINNFSLKRLAVWLLFFAIFCGGLLLFIRTSFGTYFFEKMVFYLTAGSNSQSNVNAWFIAADNSLVLKINKYISILFSLFLLFFLMKSSRGHLYGISKNVVLFFTFTVLLIVGLGLFFPGTTWYRFFYLIYFFSPIFIYYVSVDGNLFEKLFVVFMVVWLIFWQYYQITHQSIFESDFIWGILSPITFLFR</sequence>
<feature type="transmembrane region" description="Helical" evidence="1">
    <location>
        <begin position="261"/>
        <end position="278"/>
    </location>
</feature>
<dbReference type="EMBL" id="BQXH01000026">
    <property type="protein sequence ID" value="GKS82322.1"/>
    <property type="molecule type" value="Genomic_DNA"/>
</dbReference>
<organism evidence="2 3">
    <name type="scientific">Ligilactobacillus pabuli</name>
    <dbReference type="NCBI Taxonomy" id="2886039"/>
    <lineage>
        <taxon>Bacteria</taxon>
        <taxon>Bacillati</taxon>
        <taxon>Bacillota</taxon>
        <taxon>Bacilli</taxon>
        <taxon>Lactobacillales</taxon>
        <taxon>Lactobacillaceae</taxon>
        <taxon>Ligilactobacillus</taxon>
    </lineage>
</organism>
<keyword evidence="1" id="KW-0472">Membrane</keyword>
<evidence type="ECO:0000256" key="1">
    <source>
        <dbReference type="SAM" id="Phobius"/>
    </source>
</evidence>
<comment type="caution">
    <text evidence="2">The sequence shown here is derived from an EMBL/GenBank/DDBJ whole genome shotgun (WGS) entry which is preliminary data.</text>
</comment>
<reference evidence="2" key="1">
    <citation type="journal article" date="2022" name="Int. J. Syst. Evol. Microbiol.">
        <title>A novel species of lactic acid bacteria, Ligilactobacillus pabuli sp. nov., isolated from alfalfa silage.</title>
        <authorList>
            <person name="Tohno M."/>
            <person name="Tanizawa Y."/>
            <person name="Sawada H."/>
            <person name="Sakamoto M."/>
            <person name="Ohkuma M."/>
            <person name="Kobayashi H."/>
        </authorList>
    </citation>
    <scope>NUCLEOTIDE SEQUENCE</scope>
    <source>
        <strain evidence="2">AF129</strain>
    </source>
</reference>
<feature type="transmembrane region" description="Helical" evidence="1">
    <location>
        <begin position="147"/>
        <end position="169"/>
    </location>
</feature>
<feature type="transmembrane region" description="Helical" evidence="1">
    <location>
        <begin position="111"/>
        <end position="135"/>
    </location>
</feature>
<feature type="transmembrane region" description="Helical" evidence="1">
    <location>
        <begin position="209"/>
        <end position="225"/>
    </location>
</feature>
<keyword evidence="1" id="KW-1133">Transmembrane helix</keyword>
<evidence type="ECO:0000313" key="2">
    <source>
        <dbReference type="EMBL" id="GKS82322.1"/>
    </source>
</evidence>
<feature type="transmembrane region" description="Helical" evidence="1">
    <location>
        <begin position="35"/>
        <end position="56"/>
    </location>
</feature>
<feature type="transmembrane region" description="Helical" evidence="1">
    <location>
        <begin position="237"/>
        <end position="255"/>
    </location>
</feature>
<gene>
    <name evidence="2" type="ORF">LPAF129_20080</name>
</gene>
<evidence type="ECO:0000313" key="3">
    <source>
        <dbReference type="Proteomes" id="UP001055149"/>
    </source>
</evidence>
<accession>A0ABQ5JMK8</accession>
<name>A0ABQ5JMK8_9LACO</name>
<proteinExistence type="predicted"/>
<evidence type="ECO:0008006" key="4">
    <source>
        <dbReference type="Google" id="ProtNLM"/>
    </source>
</evidence>
<protein>
    <recommendedName>
        <fullName evidence="4">EpsG family protein</fullName>
    </recommendedName>
</protein>
<keyword evidence="1" id="KW-0812">Transmembrane</keyword>
<feature type="transmembrane region" description="Helical" evidence="1">
    <location>
        <begin position="285"/>
        <end position="303"/>
    </location>
</feature>
<feature type="transmembrane region" description="Helical" evidence="1">
    <location>
        <begin position="68"/>
        <end position="99"/>
    </location>
</feature>
<dbReference type="Proteomes" id="UP001055149">
    <property type="component" value="Unassembled WGS sequence"/>
</dbReference>
<keyword evidence="3" id="KW-1185">Reference proteome</keyword>